<dbReference type="AlphaFoldDB" id="A0A543J794"/>
<protein>
    <submittedName>
        <fullName evidence="2">Uncharacterized protein</fullName>
    </submittedName>
</protein>
<sequence length="61" mass="5946">MTVPTPVPWADDPDSLGAVPAVGPEELTQGHGLTELGASSGGLCLGPEDCDDHCGGCAAVA</sequence>
<evidence type="ECO:0000313" key="3">
    <source>
        <dbReference type="Proteomes" id="UP000316628"/>
    </source>
</evidence>
<comment type="caution">
    <text evidence="2">The sequence shown here is derived from an EMBL/GenBank/DDBJ whole genome shotgun (WGS) entry which is preliminary data.</text>
</comment>
<keyword evidence="3" id="KW-1185">Reference proteome</keyword>
<dbReference type="Proteomes" id="UP000316628">
    <property type="component" value="Unassembled WGS sequence"/>
</dbReference>
<proteinExistence type="predicted"/>
<dbReference type="EMBL" id="VFPP01000001">
    <property type="protein sequence ID" value="TQM78700.1"/>
    <property type="molecule type" value="Genomic_DNA"/>
</dbReference>
<name>A0A543J794_9PSEU</name>
<gene>
    <name evidence="2" type="ORF">FHX81_0976</name>
</gene>
<organism evidence="2 3">
    <name type="scientific">Saccharothrix saharensis</name>
    <dbReference type="NCBI Taxonomy" id="571190"/>
    <lineage>
        <taxon>Bacteria</taxon>
        <taxon>Bacillati</taxon>
        <taxon>Actinomycetota</taxon>
        <taxon>Actinomycetes</taxon>
        <taxon>Pseudonocardiales</taxon>
        <taxon>Pseudonocardiaceae</taxon>
        <taxon>Saccharothrix</taxon>
    </lineage>
</organism>
<evidence type="ECO:0000313" key="2">
    <source>
        <dbReference type="EMBL" id="TQM78700.1"/>
    </source>
</evidence>
<dbReference type="RefSeq" id="WP_170231934.1">
    <property type="nucleotide sequence ID" value="NZ_VFPP01000001.1"/>
</dbReference>
<reference evidence="2 3" key="1">
    <citation type="submission" date="2019-06" db="EMBL/GenBank/DDBJ databases">
        <title>Sequencing the genomes of 1000 actinobacteria strains.</title>
        <authorList>
            <person name="Klenk H.-P."/>
        </authorList>
    </citation>
    <scope>NUCLEOTIDE SEQUENCE [LARGE SCALE GENOMIC DNA]</scope>
    <source>
        <strain evidence="2 3">DSM 45456</strain>
    </source>
</reference>
<evidence type="ECO:0000256" key="1">
    <source>
        <dbReference type="SAM" id="MobiDB-lite"/>
    </source>
</evidence>
<feature type="region of interest" description="Disordered" evidence="1">
    <location>
        <begin position="1"/>
        <end position="23"/>
    </location>
</feature>
<accession>A0A543J794</accession>